<protein>
    <submittedName>
        <fullName evidence="2">Uncharacterized protein</fullName>
    </submittedName>
</protein>
<gene>
    <name evidence="2" type="ORF">ECRASSUSDP1_LOCUS18936</name>
</gene>
<dbReference type="PANTHER" id="PTHR31214:SF3">
    <property type="entry name" value="PROTEIN FAM221B"/>
    <property type="match status" value="1"/>
</dbReference>
<reference evidence="2" key="1">
    <citation type="submission" date="2023-07" db="EMBL/GenBank/DDBJ databases">
        <authorList>
            <consortium name="AG Swart"/>
            <person name="Singh M."/>
            <person name="Singh A."/>
            <person name="Seah K."/>
            <person name="Emmerich C."/>
        </authorList>
    </citation>
    <scope>NUCLEOTIDE SEQUENCE</scope>
    <source>
        <strain evidence="2">DP1</strain>
    </source>
</reference>
<dbReference type="Proteomes" id="UP001295684">
    <property type="component" value="Unassembled WGS sequence"/>
</dbReference>
<keyword evidence="3" id="KW-1185">Reference proteome</keyword>
<dbReference type="AlphaFoldDB" id="A0AAD1XQX9"/>
<evidence type="ECO:0000256" key="1">
    <source>
        <dbReference type="ARBA" id="ARBA00011026"/>
    </source>
</evidence>
<proteinExistence type="inferred from homology"/>
<accession>A0AAD1XQX9</accession>
<sequence>MFQPKSATGIMQGVKQFGPSVGGKKMMTWEFTHAAEAAETGIYLVWRSLKTGEDCFRVGHFSRCFCGHYGKDHDRKVNKKKQSTKCAKCSCKELHFIPRRPEECGLYHLPRRKGFNINKWRPNCKCGHNHEEHDPNYFSCNCGCYRFEGDFWCIGCEGGFDDHETLLQTESERMAEDRPIQAEFLPMADNVELQHETLKSLEVSEEVKKLAGFTDLTEEEKFIEEEFKEKMNSEGQLIKLTDDMASMDINLAVGGQKSYTRDYVSKPEKSVKYMQKKGLIKK</sequence>
<comment type="similarity">
    <text evidence="1">Belongs to the FAM221 family.</text>
</comment>
<evidence type="ECO:0000313" key="2">
    <source>
        <dbReference type="EMBL" id="CAI2377548.1"/>
    </source>
</evidence>
<name>A0AAD1XQX9_EUPCR</name>
<dbReference type="InterPro" id="IPR026755">
    <property type="entry name" value="Fam221a/b"/>
</dbReference>
<dbReference type="PANTHER" id="PTHR31214">
    <property type="entry name" value="PROTEIN FAM221A-RELATED"/>
    <property type="match status" value="1"/>
</dbReference>
<dbReference type="Pfam" id="PF14753">
    <property type="entry name" value="FAM221"/>
    <property type="match status" value="1"/>
</dbReference>
<comment type="caution">
    <text evidence="2">The sequence shown here is derived from an EMBL/GenBank/DDBJ whole genome shotgun (WGS) entry which is preliminary data.</text>
</comment>
<evidence type="ECO:0000313" key="3">
    <source>
        <dbReference type="Proteomes" id="UP001295684"/>
    </source>
</evidence>
<organism evidence="2 3">
    <name type="scientific">Euplotes crassus</name>
    <dbReference type="NCBI Taxonomy" id="5936"/>
    <lineage>
        <taxon>Eukaryota</taxon>
        <taxon>Sar</taxon>
        <taxon>Alveolata</taxon>
        <taxon>Ciliophora</taxon>
        <taxon>Intramacronucleata</taxon>
        <taxon>Spirotrichea</taxon>
        <taxon>Hypotrichia</taxon>
        <taxon>Euplotida</taxon>
        <taxon>Euplotidae</taxon>
        <taxon>Moneuplotes</taxon>
    </lineage>
</organism>
<dbReference type="EMBL" id="CAMPGE010019199">
    <property type="protein sequence ID" value="CAI2377548.1"/>
    <property type="molecule type" value="Genomic_DNA"/>
</dbReference>